<evidence type="ECO:0000313" key="2">
    <source>
        <dbReference type="Proteomes" id="UP000064525"/>
    </source>
</evidence>
<reference evidence="2" key="1">
    <citation type="submission" date="2015-11" db="EMBL/GenBank/DDBJ databases">
        <authorList>
            <person name="Anvar S.Y."/>
        </authorList>
    </citation>
    <scope>NUCLEOTIDE SEQUENCE [LARGE SCALE GENOMIC DNA]</scope>
</reference>
<dbReference type="KEGG" id="hty:BN2458_PEG1958"/>
<gene>
    <name evidence="1" type="ORF">BN2458_PEG1958</name>
</gene>
<accession>A0A0S4PX29</accession>
<evidence type="ECO:0000313" key="1">
    <source>
        <dbReference type="EMBL" id="CUU40841.1"/>
    </source>
</evidence>
<name>A0A0S4PX29_9HELI</name>
<proteinExistence type="predicted"/>
<protein>
    <submittedName>
        <fullName evidence="1">Uncharacterized protein</fullName>
    </submittedName>
</protein>
<sequence length="38" mass="4446">MCICEYHKKYPLFHRVPFVLKCRDSSAKTSTKVRCAKA</sequence>
<organism evidence="1 2">
    <name type="scientific">Helicobacter typhlonius</name>
    <dbReference type="NCBI Taxonomy" id="76936"/>
    <lineage>
        <taxon>Bacteria</taxon>
        <taxon>Pseudomonadati</taxon>
        <taxon>Campylobacterota</taxon>
        <taxon>Epsilonproteobacteria</taxon>
        <taxon>Campylobacterales</taxon>
        <taxon>Helicobacteraceae</taxon>
        <taxon>Helicobacter</taxon>
    </lineage>
</organism>
<dbReference type="Proteomes" id="UP000064525">
    <property type="component" value="Chromosome I"/>
</dbReference>
<dbReference type="AlphaFoldDB" id="A0A0S4PX29"/>
<dbReference type="EMBL" id="LN907858">
    <property type="protein sequence ID" value="CUU40841.1"/>
    <property type="molecule type" value="Genomic_DNA"/>
</dbReference>